<comment type="catalytic activity">
    <reaction evidence="5">
        <text>L-serine = pyruvate + NH4(+)</text>
        <dbReference type="Rhea" id="RHEA:19169"/>
        <dbReference type="ChEBI" id="CHEBI:15361"/>
        <dbReference type="ChEBI" id="CHEBI:28938"/>
        <dbReference type="ChEBI" id="CHEBI:33384"/>
        <dbReference type="EC" id="4.3.1.17"/>
    </reaction>
</comment>
<evidence type="ECO:0000256" key="5">
    <source>
        <dbReference type="ARBA" id="ARBA00049406"/>
    </source>
</evidence>
<dbReference type="AlphaFoldDB" id="A0A074N5Y9"/>
<proteinExistence type="inferred from homology"/>
<reference evidence="7 8" key="1">
    <citation type="submission" date="2014-04" db="EMBL/GenBank/DDBJ databases">
        <title>A comprehensive comparison of genomes of Erythrobacter spp. Strains.</title>
        <authorList>
            <person name="Zheng Q."/>
        </authorList>
    </citation>
    <scope>NUCLEOTIDE SEQUENCE [LARGE SCALE GENOMIC DNA]</scope>
    <source>
        <strain evidence="7 8">DSM 8509</strain>
    </source>
</reference>
<evidence type="ECO:0000259" key="6">
    <source>
        <dbReference type="PROSITE" id="PS51671"/>
    </source>
</evidence>
<dbReference type="SUPFAM" id="SSF53686">
    <property type="entry name" value="Tryptophan synthase beta subunit-like PLP-dependent enzymes"/>
    <property type="match status" value="1"/>
</dbReference>
<feature type="domain" description="ACT" evidence="6">
    <location>
        <begin position="344"/>
        <end position="421"/>
    </location>
</feature>
<dbReference type="OrthoDB" id="9811476at2"/>
<dbReference type="PROSITE" id="PS51671">
    <property type="entry name" value="ACT"/>
    <property type="match status" value="1"/>
</dbReference>
<dbReference type="NCBIfam" id="NF005600">
    <property type="entry name" value="PRK07334.1"/>
    <property type="match status" value="1"/>
</dbReference>
<comment type="caution">
    <text evidence="7">The sequence shown here is derived from an EMBL/GenBank/DDBJ whole genome shotgun (WGS) entry which is preliminary data.</text>
</comment>
<dbReference type="GO" id="GO:0006565">
    <property type="term" value="P:L-serine catabolic process"/>
    <property type="evidence" value="ECO:0007669"/>
    <property type="project" value="TreeGrafter"/>
</dbReference>
<keyword evidence="3" id="KW-0663">Pyridoxal phosphate</keyword>
<dbReference type="FunFam" id="3.40.50.1100:FF:000005">
    <property type="entry name" value="Threonine dehydratase catabolic"/>
    <property type="match status" value="1"/>
</dbReference>
<dbReference type="InterPro" id="IPR050147">
    <property type="entry name" value="Ser/Thr_Dehydratase"/>
</dbReference>
<dbReference type="GO" id="GO:0004794">
    <property type="term" value="F:threonine deaminase activity"/>
    <property type="evidence" value="ECO:0007669"/>
    <property type="project" value="InterPro"/>
</dbReference>
<evidence type="ECO:0000313" key="7">
    <source>
        <dbReference type="EMBL" id="KEO93387.1"/>
    </source>
</evidence>
<evidence type="ECO:0000256" key="1">
    <source>
        <dbReference type="ARBA" id="ARBA00001933"/>
    </source>
</evidence>
<evidence type="ECO:0000256" key="2">
    <source>
        <dbReference type="ARBA" id="ARBA00010869"/>
    </source>
</evidence>
<protein>
    <submittedName>
        <fullName evidence="7">Threonine dehydratase</fullName>
    </submittedName>
</protein>
<dbReference type="Pfam" id="PF00291">
    <property type="entry name" value="PALP"/>
    <property type="match status" value="1"/>
</dbReference>
<dbReference type="NCBIfam" id="TIGR01127">
    <property type="entry name" value="ilvA_1Cterm"/>
    <property type="match status" value="1"/>
</dbReference>
<dbReference type="CDD" id="cd01562">
    <property type="entry name" value="Thr-dehyd"/>
    <property type="match status" value="1"/>
</dbReference>
<organism evidence="7 8">
    <name type="scientific">Erythrobacter litoralis</name>
    <dbReference type="NCBI Taxonomy" id="39960"/>
    <lineage>
        <taxon>Bacteria</taxon>
        <taxon>Pseudomonadati</taxon>
        <taxon>Pseudomonadota</taxon>
        <taxon>Alphaproteobacteria</taxon>
        <taxon>Sphingomonadales</taxon>
        <taxon>Erythrobacteraceae</taxon>
        <taxon>Erythrobacter/Porphyrobacter group</taxon>
        <taxon>Erythrobacter</taxon>
    </lineage>
</organism>
<keyword evidence="4" id="KW-0456">Lyase</keyword>
<dbReference type="RefSeq" id="WP_034903447.1">
    <property type="nucleotide sequence ID" value="NZ_CP017057.1"/>
</dbReference>
<dbReference type="PANTHER" id="PTHR48078:SF6">
    <property type="entry name" value="L-THREONINE DEHYDRATASE CATABOLIC TDCB"/>
    <property type="match status" value="1"/>
</dbReference>
<dbReference type="Pfam" id="PF01842">
    <property type="entry name" value="ACT"/>
    <property type="match status" value="1"/>
</dbReference>
<name>A0A074N5Y9_9SPHN</name>
<gene>
    <name evidence="7" type="ORF">EH32_11770</name>
</gene>
<evidence type="ECO:0000313" key="8">
    <source>
        <dbReference type="Proteomes" id="UP000027866"/>
    </source>
</evidence>
<dbReference type="GO" id="GO:0003941">
    <property type="term" value="F:L-serine ammonia-lyase activity"/>
    <property type="evidence" value="ECO:0007669"/>
    <property type="project" value="UniProtKB-EC"/>
</dbReference>
<comment type="similarity">
    <text evidence="2">Belongs to the serine/threonine dehydratase family.</text>
</comment>
<dbReference type="Proteomes" id="UP000027866">
    <property type="component" value="Unassembled WGS sequence"/>
</dbReference>
<dbReference type="InterPro" id="IPR002912">
    <property type="entry name" value="ACT_dom"/>
</dbReference>
<evidence type="ECO:0000256" key="3">
    <source>
        <dbReference type="ARBA" id="ARBA00022898"/>
    </source>
</evidence>
<dbReference type="CDD" id="cd04886">
    <property type="entry name" value="ACT_ThrD-II-like"/>
    <property type="match status" value="1"/>
</dbReference>
<dbReference type="InterPro" id="IPR005789">
    <property type="entry name" value="Thr_deHydtase_catblc"/>
</dbReference>
<dbReference type="InterPro" id="IPR001926">
    <property type="entry name" value="TrpB-like_PALP"/>
</dbReference>
<evidence type="ECO:0000256" key="4">
    <source>
        <dbReference type="ARBA" id="ARBA00023239"/>
    </source>
</evidence>
<comment type="cofactor">
    <cofactor evidence="1">
        <name>pyridoxal 5'-phosphate</name>
        <dbReference type="ChEBI" id="CHEBI:597326"/>
    </cofactor>
</comment>
<sequence length="421" mass="44941">MTAQPLPKKAPHPATPGPEALTIDTVRAAARAIEGAVVKTPMMHSITLSQITGADIWLKFENLQFTAAYKERGALNALLALSGEQRARGVIAASAGNHSQGLSYHGTRLGVPVTIVMPRTTPTVKVMQTESVGGKVVLEGETYDEAYARAREIEADLGLTFIHPFDDPLIASGQGTVALEMLEVKPDLDCLVVPIGGGGLISGMSTVARSFNPAIEVVGVQSALFPSMFAQIKGEEHDCGGDTLAEGIAVKKPGAFTAQVIAERVDDIVLVDEPSLEKAVSLLLQIEKTVVEGAGAAGLAAVMSYPERFKGKSIGLVLCGGNIDTRLLANVLLRDLARQGRLARLRVTLQDRPGALFKVMRLFDAHNVNIIEIYHQRIFTTLPAKGLITDIECEARDAAQVDQLVKALREEGYSVQPVELN</sequence>
<dbReference type="Gene3D" id="3.40.50.1100">
    <property type="match status" value="2"/>
</dbReference>
<dbReference type="InterPro" id="IPR044561">
    <property type="entry name" value="ACT_ThrD-II-like"/>
</dbReference>
<dbReference type="EMBL" id="JMIX01000006">
    <property type="protein sequence ID" value="KEO93387.1"/>
    <property type="molecule type" value="Genomic_DNA"/>
</dbReference>
<dbReference type="GO" id="GO:0006567">
    <property type="term" value="P:L-threonine catabolic process"/>
    <property type="evidence" value="ECO:0007669"/>
    <property type="project" value="InterPro"/>
</dbReference>
<dbReference type="GO" id="GO:0009097">
    <property type="term" value="P:isoleucine biosynthetic process"/>
    <property type="evidence" value="ECO:0007669"/>
    <property type="project" value="TreeGrafter"/>
</dbReference>
<keyword evidence="8" id="KW-1185">Reference proteome</keyword>
<dbReference type="Gene3D" id="3.30.70.260">
    <property type="match status" value="1"/>
</dbReference>
<dbReference type="KEGG" id="elq:Ga0102493_11227"/>
<dbReference type="PANTHER" id="PTHR48078">
    <property type="entry name" value="THREONINE DEHYDRATASE, MITOCHONDRIAL-RELATED"/>
    <property type="match status" value="1"/>
</dbReference>
<accession>A0A074N5Y9</accession>
<dbReference type="PATRIC" id="fig|39960.10.peg.2478"/>
<dbReference type="InterPro" id="IPR036052">
    <property type="entry name" value="TrpB-like_PALP_sf"/>
</dbReference>